<feature type="transmembrane region" description="Helical" evidence="2">
    <location>
        <begin position="45"/>
        <end position="68"/>
    </location>
</feature>
<protein>
    <submittedName>
        <fullName evidence="3">Uncharacterized protein</fullName>
    </submittedName>
</protein>
<feature type="compositionally biased region" description="Polar residues" evidence="1">
    <location>
        <begin position="82"/>
        <end position="102"/>
    </location>
</feature>
<reference evidence="3 4" key="1">
    <citation type="submission" date="2023-03" db="EMBL/GenBank/DDBJ databases">
        <title>High recombination rates correlate with genetic variation in Cardiocondyla obscurior ants.</title>
        <authorList>
            <person name="Errbii M."/>
        </authorList>
    </citation>
    <scope>NUCLEOTIDE SEQUENCE [LARGE SCALE GENOMIC DNA]</scope>
    <source>
        <strain evidence="3">Alpha-2009</strain>
        <tissue evidence="3">Whole body</tissue>
    </source>
</reference>
<sequence length="108" mass="12264">MNEWTNETDHWGSTRNNTANRNLRYQTVSKILEYVEPHFARLKLLHFPVTLLTLSSTCSISSFIFSPITPFYPNRKGRNIPANINHNSGSLATSPVKNQSASRKSDNN</sequence>
<organism evidence="3 4">
    <name type="scientific">Cardiocondyla obscurior</name>
    <dbReference type="NCBI Taxonomy" id="286306"/>
    <lineage>
        <taxon>Eukaryota</taxon>
        <taxon>Metazoa</taxon>
        <taxon>Ecdysozoa</taxon>
        <taxon>Arthropoda</taxon>
        <taxon>Hexapoda</taxon>
        <taxon>Insecta</taxon>
        <taxon>Pterygota</taxon>
        <taxon>Neoptera</taxon>
        <taxon>Endopterygota</taxon>
        <taxon>Hymenoptera</taxon>
        <taxon>Apocrita</taxon>
        <taxon>Aculeata</taxon>
        <taxon>Formicoidea</taxon>
        <taxon>Formicidae</taxon>
        <taxon>Myrmicinae</taxon>
        <taxon>Cardiocondyla</taxon>
    </lineage>
</organism>
<accession>A0AAW2G5W3</accession>
<evidence type="ECO:0000256" key="1">
    <source>
        <dbReference type="SAM" id="MobiDB-lite"/>
    </source>
</evidence>
<dbReference type="AlphaFoldDB" id="A0AAW2G5W3"/>
<dbReference type="EMBL" id="JADYXP020000005">
    <property type="protein sequence ID" value="KAL0123636.1"/>
    <property type="molecule type" value="Genomic_DNA"/>
</dbReference>
<gene>
    <name evidence="3" type="ORF">PUN28_005865</name>
</gene>
<keyword evidence="4" id="KW-1185">Reference proteome</keyword>
<dbReference type="Proteomes" id="UP001430953">
    <property type="component" value="Unassembled WGS sequence"/>
</dbReference>
<proteinExistence type="predicted"/>
<keyword evidence="2" id="KW-1133">Transmembrane helix</keyword>
<evidence type="ECO:0000313" key="3">
    <source>
        <dbReference type="EMBL" id="KAL0123636.1"/>
    </source>
</evidence>
<keyword evidence="2" id="KW-0812">Transmembrane</keyword>
<evidence type="ECO:0000313" key="4">
    <source>
        <dbReference type="Proteomes" id="UP001430953"/>
    </source>
</evidence>
<keyword evidence="2" id="KW-0472">Membrane</keyword>
<name>A0AAW2G5W3_9HYME</name>
<feature type="region of interest" description="Disordered" evidence="1">
    <location>
        <begin position="76"/>
        <end position="108"/>
    </location>
</feature>
<evidence type="ECO:0000256" key="2">
    <source>
        <dbReference type="SAM" id="Phobius"/>
    </source>
</evidence>
<comment type="caution">
    <text evidence="3">The sequence shown here is derived from an EMBL/GenBank/DDBJ whole genome shotgun (WGS) entry which is preliminary data.</text>
</comment>